<evidence type="ECO:0000256" key="2">
    <source>
        <dbReference type="ARBA" id="ARBA00044129"/>
    </source>
</evidence>
<dbReference type="Pfam" id="PF00829">
    <property type="entry name" value="Ribosomal_L21p"/>
    <property type="match status" value="1"/>
</dbReference>
<accession>A0ABQ7FX20</accession>
<evidence type="ECO:0000256" key="1">
    <source>
        <dbReference type="ARBA" id="ARBA00008563"/>
    </source>
</evidence>
<dbReference type="PANTHER" id="PTHR21349">
    <property type="entry name" value="50S RIBOSOMAL PROTEIN L21"/>
    <property type="match status" value="1"/>
</dbReference>
<proteinExistence type="inferred from homology"/>
<dbReference type="SUPFAM" id="SSF141091">
    <property type="entry name" value="L21p-like"/>
    <property type="match status" value="1"/>
</dbReference>
<evidence type="ECO:0000313" key="4">
    <source>
        <dbReference type="Proteomes" id="UP000815325"/>
    </source>
</evidence>
<comment type="caution">
    <text evidence="3">The sequence shown here is derived from an EMBL/GenBank/DDBJ whole genome shotgun (WGS) entry which is preliminary data.</text>
</comment>
<gene>
    <name evidence="3" type="ORF">DUNSADRAFT_1770</name>
</gene>
<sequence length="165" mass="18289">MSIVAMKTIQKELAHEALQLNGGQDYIDIHFMQNLDGYHFQASIALGWQEHPVQGSIRSAFVEAAVEEHFLDGKVHVFKFKRRNRYRKYAAPRPHLTTLRILSIHGLPETSAVAPGAQSSAGSPNLESGALQQLEQGGEQVHAAQQALGHRPRLPIKYYSEAVAL</sequence>
<dbReference type="InterPro" id="IPR028909">
    <property type="entry name" value="bL21-like"/>
</dbReference>
<dbReference type="EMBL" id="MU070661">
    <property type="protein sequence ID" value="KAF5826910.1"/>
    <property type="molecule type" value="Genomic_DNA"/>
</dbReference>
<name>A0ABQ7FX20_DUNSA</name>
<organism evidence="3 4">
    <name type="scientific">Dunaliella salina</name>
    <name type="common">Green alga</name>
    <name type="synonym">Protococcus salinus</name>
    <dbReference type="NCBI Taxonomy" id="3046"/>
    <lineage>
        <taxon>Eukaryota</taxon>
        <taxon>Viridiplantae</taxon>
        <taxon>Chlorophyta</taxon>
        <taxon>core chlorophytes</taxon>
        <taxon>Chlorophyceae</taxon>
        <taxon>CS clade</taxon>
        <taxon>Chlamydomonadales</taxon>
        <taxon>Dunaliellaceae</taxon>
        <taxon>Dunaliella</taxon>
    </lineage>
</organism>
<reference evidence="3" key="1">
    <citation type="submission" date="2017-08" db="EMBL/GenBank/DDBJ databases">
        <authorList>
            <person name="Polle J.E."/>
            <person name="Barry K."/>
            <person name="Cushman J."/>
            <person name="Schmutz J."/>
            <person name="Tran D."/>
            <person name="Hathwaick L.T."/>
            <person name="Yim W.C."/>
            <person name="Jenkins J."/>
            <person name="Mckie-Krisberg Z.M."/>
            <person name="Prochnik S."/>
            <person name="Lindquist E."/>
            <person name="Dockter R.B."/>
            <person name="Adam C."/>
            <person name="Molina H."/>
            <person name="Bunkerborg J."/>
            <person name="Jin E."/>
            <person name="Buchheim M."/>
            <person name="Magnuson J."/>
        </authorList>
    </citation>
    <scope>NUCLEOTIDE SEQUENCE</scope>
    <source>
        <strain evidence="3">CCAP 19/18</strain>
    </source>
</reference>
<keyword evidence="4" id="KW-1185">Reference proteome</keyword>
<dbReference type="Proteomes" id="UP000815325">
    <property type="component" value="Unassembled WGS sequence"/>
</dbReference>
<protein>
    <recommendedName>
        <fullName evidence="2">Large ribosomal subunit protein bL21m</fullName>
    </recommendedName>
</protein>
<evidence type="ECO:0000313" key="3">
    <source>
        <dbReference type="EMBL" id="KAF5826910.1"/>
    </source>
</evidence>
<dbReference type="PANTHER" id="PTHR21349:SF0">
    <property type="entry name" value="LARGE RIBOSOMAL SUBUNIT PROTEIN BL21M"/>
    <property type="match status" value="1"/>
</dbReference>
<dbReference type="InterPro" id="IPR036164">
    <property type="entry name" value="bL21-like_sf"/>
</dbReference>
<comment type="similarity">
    <text evidence="1">Belongs to the bacterial ribosomal protein bL21 family.</text>
</comment>